<organism>
    <name type="scientific">Gallus gallus</name>
    <name type="common">Chicken</name>
    <dbReference type="NCBI Taxonomy" id="9031"/>
    <lineage>
        <taxon>Eukaryota</taxon>
        <taxon>Metazoa</taxon>
        <taxon>Chordata</taxon>
        <taxon>Craniata</taxon>
        <taxon>Vertebrata</taxon>
        <taxon>Euteleostomi</taxon>
        <taxon>Archelosauria</taxon>
        <taxon>Archosauria</taxon>
        <taxon>Dinosauria</taxon>
        <taxon>Saurischia</taxon>
        <taxon>Theropoda</taxon>
        <taxon>Coelurosauria</taxon>
        <taxon>Aves</taxon>
        <taxon>Neognathae</taxon>
        <taxon>Galloanserae</taxon>
        <taxon>Galliformes</taxon>
        <taxon>Phasianidae</taxon>
        <taxon>Phasianinae</taxon>
        <taxon>Gallus</taxon>
    </lineage>
</organism>
<name>Q9PRS9_CHICK</name>
<reference key="1">
    <citation type="journal article" date="1995" name="Proc. Natl. Acad. Sci. U.S.A.">
        <title>Chicken double-stranded RNA adenosine deaminase has apparent specificity for Z-DNA.</title>
        <authorList>
            <person name="Herbert A."/>
            <person name="Lowenhaupt K."/>
            <person name="Spitzner J."/>
            <person name="Rich A."/>
        </authorList>
    </citation>
    <scope>PROTEIN SEQUENCE</scope>
</reference>
<dbReference type="HOGENOM" id="CLU_005382_0_0_1"/>
<keyword id="KW-0903">Direct protein sequencing</keyword>
<protein>
    <submittedName>
        <fullName>140 kDa DSRNA adenosine deaminase homolog/Z-DNA binding protein</fullName>
    </submittedName>
</protein>
<accession>Q9PRS9</accession>
<proteinExistence type="evidence at protein level"/>
<sequence>LQAPYQINHPEVGRVSVYD</sequence>
<dbReference type="AlphaFoldDB" id="Q9PRS9"/>